<dbReference type="Pfam" id="PF10544">
    <property type="entry name" value="T5orf172"/>
    <property type="match status" value="1"/>
</dbReference>
<proteinExistence type="predicted"/>
<accession>A0A6A4GFE8</accession>
<dbReference type="EMBL" id="ML770181">
    <property type="protein sequence ID" value="KAE9384266.1"/>
    <property type="molecule type" value="Genomic_DNA"/>
</dbReference>
<evidence type="ECO:0000313" key="3">
    <source>
        <dbReference type="Proteomes" id="UP000799118"/>
    </source>
</evidence>
<dbReference type="InterPro" id="IPR018306">
    <property type="entry name" value="Phage_T5_Orf172_DNA-bd"/>
</dbReference>
<keyword evidence="3" id="KW-1185">Reference proteome</keyword>
<gene>
    <name evidence="2" type="ORF">BT96DRAFT_950673</name>
</gene>
<organism evidence="2 3">
    <name type="scientific">Gymnopus androsaceus JB14</name>
    <dbReference type="NCBI Taxonomy" id="1447944"/>
    <lineage>
        <taxon>Eukaryota</taxon>
        <taxon>Fungi</taxon>
        <taxon>Dikarya</taxon>
        <taxon>Basidiomycota</taxon>
        <taxon>Agaricomycotina</taxon>
        <taxon>Agaricomycetes</taxon>
        <taxon>Agaricomycetidae</taxon>
        <taxon>Agaricales</taxon>
        <taxon>Marasmiineae</taxon>
        <taxon>Omphalotaceae</taxon>
        <taxon>Gymnopus</taxon>
    </lineage>
</organism>
<name>A0A6A4GFE8_9AGAR</name>
<sequence>MARLRRPKAECRGSGVNDARRPYIKRRKAWDKAMKNLFTKLSEDGWIYVFFDGVFEGNGIYKLGKAKDFICRMQQWNHCCPNPDRIWLEAFWTPKAIRLESVLHIALEELCECRPRYVCKCGIIHVEKFGFRGAAPFSTYEERIRPVILAVIAWIWAQRL</sequence>
<dbReference type="Proteomes" id="UP000799118">
    <property type="component" value="Unassembled WGS sequence"/>
</dbReference>
<dbReference type="AlphaFoldDB" id="A0A6A4GFE8"/>
<evidence type="ECO:0000259" key="1">
    <source>
        <dbReference type="Pfam" id="PF10544"/>
    </source>
</evidence>
<dbReference type="OrthoDB" id="3066312at2759"/>
<feature type="domain" description="Bacteriophage T5 Orf172 DNA-binding" evidence="1">
    <location>
        <begin position="45"/>
        <end position="129"/>
    </location>
</feature>
<reference evidence="2" key="1">
    <citation type="journal article" date="2019" name="Environ. Microbiol.">
        <title>Fungal ecological strategies reflected in gene transcription - a case study of two litter decomposers.</title>
        <authorList>
            <person name="Barbi F."/>
            <person name="Kohler A."/>
            <person name="Barry K."/>
            <person name="Baskaran P."/>
            <person name="Daum C."/>
            <person name="Fauchery L."/>
            <person name="Ihrmark K."/>
            <person name="Kuo A."/>
            <person name="LaButti K."/>
            <person name="Lipzen A."/>
            <person name="Morin E."/>
            <person name="Grigoriev I.V."/>
            <person name="Henrissat B."/>
            <person name="Lindahl B."/>
            <person name="Martin F."/>
        </authorList>
    </citation>
    <scope>NUCLEOTIDE SEQUENCE</scope>
    <source>
        <strain evidence="2">JB14</strain>
    </source>
</reference>
<protein>
    <recommendedName>
        <fullName evidence="1">Bacteriophage T5 Orf172 DNA-binding domain-containing protein</fullName>
    </recommendedName>
</protein>
<evidence type="ECO:0000313" key="2">
    <source>
        <dbReference type="EMBL" id="KAE9384266.1"/>
    </source>
</evidence>